<keyword evidence="1" id="KW-0812">Transmembrane</keyword>
<dbReference type="EMBL" id="AFMF02000033">
    <property type="protein sequence ID" value="EMM94511.1"/>
    <property type="molecule type" value="Genomic_DNA"/>
</dbReference>
<name>M6HUF6_LEPIR</name>
<dbReference type="AlphaFoldDB" id="M6HUF6"/>
<comment type="caution">
    <text evidence="2">The sequence shown here is derived from an EMBL/GenBank/DDBJ whole genome shotgun (WGS) entry which is preliminary data.</text>
</comment>
<evidence type="ECO:0000313" key="2">
    <source>
        <dbReference type="EMBL" id="EMM94511.1"/>
    </source>
</evidence>
<protein>
    <submittedName>
        <fullName evidence="2">Uncharacterized protein</fullName>
    </submittedName>
</protein>
<dbReference type="Proteomes" id="UP000012089">
    <property type="component" value="Unassembled WGS sequence"/>
</dbReference>
<keyword evidence="1" id="KW-1133">Transmembrane helix</keyword>
<gene>
    <name evidence="2" type="ORF">LEP1GSC158_1958</name>
</gene>
<accession>M6HUF6</accession>
<organism evidence="2 3">
    <name type="scientific">Leptospira interrogans serovar Zanoni str. LT2156</name>
    <dbReference type="NCBI Taxonomy" id="1001601"/>
    <lineage>
        <taxon>Bacteria</taxon>
        <taxon>Pseudomonadati</taxon>
        <taxon>Spirochaetota</taxon>
        <taxon>Spirochaetia</taxon>
        <taxon>Leptospirales</taxon>
        <taxon>Leptospiraceae</taxon>
        <taxon>Leptospira</taxon>
    </lineage>
</organism>
<proteinExistence type="predicted"/>
<reference evidence="2 3" key="1">
    <citation type="submission" date="2013-01" db="EMBL/GenBank/DDBJ databases">
        <authorList>
            <person name="Harkins D.M."/>
            <person name="Durkin A.S."/>
            <person name="Brinkac L.M."/>
            <person name="Haft D.H."/>
            <person name="Selengut J.D."/>
            <person name="Sanka R."/>
            <person name="DePew J."/>
            <person name="Purushe J."/>
            <person name="Tulsiani S.M."/>
            <person name="Graham G.C."/>
            <person name="Burns M.-A."/>
            <person name="Dohnt M.F."/>
            <person name="Smythe L.D."/>
            <person name="McKay D.B."/>
            <person name="Craig S.B."/>
            <person name="Vinetz J.M."/>
            <person name="Sutton G.G."/>
            <person name="Nierman W.C."/>
            <person name="Fouts D.E."/>
        </authorList>
    </citation>
    <scope>NUCLEOTIDE SEQUENCE [LARGE SCALE GENOMIC DNA]</scope>
    <source>
        <strain evidence="2 3">LT2156</strain>
    </source>
</reference>
<sequence length="56" mass="6610">MSQYLNLKTFPLLILVFSLSLLFFSILPTLLFLKILLYLVFYLGGMFRNFISKKET</sequence>
<feature type="transmembrane region" description="Helical" evidence="1">
    <location>
        <begin position="12"/>
        <end position="44"/>
    </location>
</feature>
<evidence type="ECO:0000256" key="1">
    <source>
        <dbReference type="SAM" id="Phobius"/>
    </source>
</evidence>
<evidence type="ECO:0000313" key="3">
    <source>
        <dbReference type="Proteomes" id="UP000012089"/>
    </source>
</evidence>
<keyword evidence="1" id="KW-0472">Membrane</keyword>